<dbReference type="EMBL" id="JAFCIX010000335">
    <property type="protein sequence ID" value="KAH6594403.1"/>
    <property type="molecule type" value="Genomic_DNA"/>
</dbReference>
<protein>
    <recommendedName>
        <fullName evidence="3">HAD phosphatase, family IIIA</fullName>
    </recommendedName>
</protein>
<proteinExistence type="predicted"/>
<dbReference type="InterPro" id="IPR010021">
    <property type="entry name" value="PGPP1/Gep4"/>
</dbReference>
<dbReference type="Pfam" id="PF09419">
    <property type="entry name" value="PGP_phosphatase"/>
    <property type="match status" value="1"/>
</dbReference>
<evidence type="ECO:0000313" key="2">
    <source>
        <dbReference type="Proteomes" id="UP001648503"/>
    </source>
</evidence>
<dbReference type="PANTHER" id="PTHR19288">
    <property type="entry name" value="4-NITROPHENYLPHOSPHATASE-RELATED"/>
    <property type="match status" value="1"/>
</dbReference>
<dbReference type="InterPro" id="IPR027706">
    <property type="entry name" value="PGP_Pase"/>
</dbReference>
<reference evidence="1 2" key="1">
    <citation type="submission" date="2021-02" db="EMBL/GenBank/DDBJ databases">
        <title>Variation within the Batrachochytrium salamandrivorans European outbreak.</title>
        <authorList>
            <person name="Kelly M."/>
            <person name="Pasmans F."/>
            <person name="Shea T.P."/>
            <person name="Munoz J.F."/>
            <person name="Carranza S."/>
            <person name="Cuomo C.A."/>
            <person name="Martel A."/>
        </authorList>
    </citation>
    <scope>NUCLEOTIDE SEQUENCE [LARGE SCALE GENOMIC DNA]</scope>
    <source>
        <strain evidence="1 2">AMFP18/2</strain>
    </source>
</reference>
<name>A0ABQ8F9A3_9FUNG</name>
<dbReference type="NCBIfam" id="TIGR01668">
    <property type="entry name" value="YqeG_hyp_ppase"/>
    <property type="match status" value="1"/>
</dbReference>
<dbReference type="SUPFAM" id="SSF56784">
    <property type="entry name" value="HAD-like"/>
    <property type="match status" value="1"/>
</dbReference>
<evidence type="ECO:0008006" key="3">
    <source>
        <dbReference type="Google" id="ProtNLM"/>
    </source>
</evidence>
<dbReference type="PANTHER" id="PTHR19288:SF25">
    <property type="entry name" value="PHOSPHATIDYLGLYCEROPHOSPHATASE GEP4, MITOCHONDRIAL"/>
    <property type="match status" value="1"/>
</dbReference>
<dbReference type="InterPro" id="IPR036412">
    <property type="entry name" value="HAD-like_sf"/>
</dbReference>
<dbReference type="Proteomes" id="UP001648503">
    <property type="component" value="Unassembled WGS sequence"/>
</dbReference>
<comment type="caution">
    <text evidence="1">The sequence shown here is derived from an EMBL/GenBank/DDBJ whole genome shotgun (WGS) entry which is preliminary data.</text>
</comment>
<dbReference type="Gene3D" id="3.40.50.1000">
    <property type="entry name" value="HAD superfamily/HAD-like"/>
    <property type="match status" value="1"/>
</dbReference>
<sequence length="207" mass="23125">MVQSINLSGLKGVLSILFRPSLAVPHLVVDDISSLPFAKLKLAGFKAIAFDKDNTLTAPYACGIHPPFQMAWERCLGTFGSENMAIVSNSAGSSDDRGHNEAKRIELELGVHVLRHTEKKPDGGQTLVSHFNCQAHEIVFVGDRLFTDVVYATRIGAFSVLTYKIITETNDNWFAKHIRRIEHRLLHALQTLRFQSLPHKYQGQFNA</sequence>
<gene>
    <name evidence="1" type="ORF">BASA50_006650</name>
</gene>
<dbReference type="InterPro" id="IPR023214">
    <property type="entry name" value="HAD_sf"/>
</dbReference>
<evidence type="ECO:0000313" key="1">
    <source>
        <dbReference type="EMBL" id="KAH6594403.1"/>
    </source>
</evidence>
<keyword evidence="2" id="KW-1185">Reference proteome</keyword>
<organism evidence="1 2">
    <name type="scientific">Batrachochytrium salamandrivorans</name>
    <dbReference type="NCBI Taxonomy" id="1357716"/>
    <lineage>
        <taxon>Eukaryota</taxon>
        <taxon>Fungi</taxon>
        <taxon>Fungi incertae sedis</taxon>
        <taxon>Chytridiomycota</taxon>
        <taxon>Chytridiomycota incertae sedis</taxon>
        <taxon>Chytridiomycetes</taxon>
        <taxon>Rhizophydiales</taxon>
        <taxon>Rhizophydiales incertae sedis</taxon>
        <taxon>Batrachochytrium</taxon>
    </lineage>
</organism>
<accession>A0ABQ8F9A3</accession>